<proteinExistence type="predicted"/>
<sequence>MNGNKNFLIITSSIYLPGTVNTLPQFNLHKMLMMYLLQRKMRCRDVKEFVHSKNLIYPYVIFPLSYTQSVANFAVIVGCYSGLCHCSAIPSHPYYLSSYTSSSTSKFFIWRHFLADLGANSAPAAGPKYPCMWDPTFPAKQLSTSD</sequence>
<dbReference type="EMBL" id="JACAGB010000001">
    <property type="protein sequence ID" value="KAF6392644.1"/>
    <property type="molecule type" value="Genomic_DNA"/>
</dbReference>
<organism evidence="1 2">
    <name type="scientific">Pipistrellus kuhlii</name>
    <name type="common">Kuhl's pipistrelle</name>
    <dbReference type="NCBI Taxonomy" id="59472"/>
    <lineage>
        <taxon>Eukaryota</taxon>
        <taxon>Metazoa</taxon>
        <taxon>Chordata</taxon>
        <taxon>Craniata</taxon>
        <taxon>Vertebrata</taxon>
        <taxon>Euteleostomi</taxon>
        <taxon>Mammalia</taxon>
        <taxon>Eutheria</taxon>
        <taxon>Laurasiatheria</taxon>
        <taxon>Chiroptera</taxon>
        <taxon>Yangochiroptera</taxon>
        <taxon>Vespertilionidae</taxon>
        <taxon>Pipistrellus</taxon>
    </lineage>
</organism>
<dbReference type="AlphaFoldDB" id="A0A7J8B1V1"/>
<reference evidence="1 2" key="1">
    <citation type="journal article" date="2020" name="Nature">
        <title>Six reference-quality genomes reveal evolution of bat adaptations.</title>
        <authorList>
            <person name="Jebb D."/>
            <person name="Huang Z."/>
            <person name="Pippel M."/>
            <person name="Hughes G.M."/>
            <person name="Lavrichenko K."/>
            <person name="Devanna P."/>
            <person name="Winkler S."/>
            <person name="Jermiin L.S."/>
            <person name="Skirmuntt E.C."/>
            <person name="Katzourakis A."/>
            <person name="Burkitt-Gray L."/>
            <person name="Ray D.A."/>
            <person name="Sullivan K.A.M."/>
            <person name="Roscito J.G."/>
            <person name="Kirilenko B.M."/>
            <person name="Davalos L.M."/>
            <person name="Corthals A.P."/>
            <person name="Power M.L."/>
            <person name="Jones G."/>
            <person name="Ransome R.D."/>
            <person name="Dechmann D.K.N."/>
            <person name="Locatelli A.G."/>
            <person name="Puechmaille S.J."/>
            <person name="Fedrigo O."/>
            <person name="Jarvis E.D."/>
            <person name="Hiller M."/>
            <person name="Vernes S.C."/>
            <person name="Myers E.W."/>
            <person name="Teeling E.C."/>
        </authorList>
    </citation>
    <scope>NUCLEOTIDE SEQUENCE [LARGE SCALE GENOMIC DNA]</scope>
    <source>
        <strain evidence="1">MPipKuh1</strain>
        <tissue evidence="1">Flight muscle</tissue>
    </source>
</reference>
<name>A0A7J8B1V1_PIPKU</name>
<evidence type="ECO:0000313" key="2">
    <source>
        <dbReference type="Proteomes" id="UP000558488"/>
    </source>
</evidence>
<keyword evidence="2" id="KW-1185">Reference proteome</keyword>
<gene>
    <name evidence="1" type="ORF">mPipKuh1_007830</name>
</gene>
<protein>
    <submittedName>
        <fullName evidence="1">Uncharacterized protein</fullName>
    </submittedName>
</protein>
<accession>A0A7J8B1V1</accession>
<comment type="caution">
    <text evidence="1">The sequence shown here is derived from an EMBL/GenBank/DDBJ whole genome shotgun (WGS) entry which is preliminary data.</text>
</comment>
<evidence type="ECO:0000313" key="1">
    <source>
        <dbReference type="EMBL" id="KAF6392644.1"/>
    </source>
</evidence>
<dbReference type="Proteomes" id="UP000558488">
    <property type="component" value="Unassembled WGS sequence"/>
</dbReference>